<proteinExistence type="predicted"/>
<feature type="chain" id="PRO_5040876949" description="Lipoprotein" evidence="1">
    <location>
        <begin position="19"/>
        <end position="262"/>
    </location>
</feature>
<dbReference type="Proteomes" id="UP001145087">
    <property type="component" value="Unassembled WGS sequence"/>
</dbReference>
<keyword evidence="1" id="KW-0732">Signal</keyword>
<protein>
    <recommendedName>
        <fullName evidence="4">Lipoprotein</fullName>
    </recommendedName>
</protein>
<evidence type="ECO:0000256" key="1">
    <source>
        <dbReference type="SAM" id="SignalP"/>
    </source>
</evidence>
<accession>A0A9X3FB38</accession>
<reference evidence="2" key="1">
    <citation type="submission" date="2022-11" db="EMBL/GenBank/DDBJ databases">
        <title>Marilongibacter aestuarii gen. nov., sp. nov., isolated from tidal flat sediment.</title>
        <authorList>
            <person name="Jiayan W."/>
        </authorList>
    </citation>
    <scope>NUCLEOTIDE SEQUENCE</scope>
    <source>
        <strain evidence="2">Z1-6</strain>
    </source>
</reference>
<keyword evidence="3" id="KW-1185">Reference proteome</keyword>
<name>A0A9X3FB38_9BACT</name>
<evidence type="ECO:0000313" key="2">
    <source>
        <dbReference type="EMBL" id="MCY1719645.1"/>
    </source>
</evidence>
<sequence>MKVRYLKILFIGAVLCLACTTKVSEWVLLNETPENYVLVYFHKRALTAEEIQQNAKLEQELDGANVVFKTMERREIEKPYYALLYNNRIVSDFENYKALQDLAVSPIRNKIASELKGGKLCVLLYLKSGNNKKDEVGLETINNTLKSSLFGNIISVVELNRNSVDESLLVSMLLSIESDLKEIHEPMLFGVFGCFRALEPLLAKGISEGNINLMLDFLTADCSCLIKDNLPGRNMLYSGKWEDSQPALVNAIIDSNPQLLHH</sequence>
<comment type="caution">
    <text evidence="2">The sequence shown here is derived from an EMBL/GenBank/DDBJ whole genome shotgun (WGS) entry which is preliminary data.</text>
</comment>
<evidence type="ECO:0008006" key="4">
    <source>
        <dbReference type="Google" id="ProtNLM"/>
    </source>
</evidence>
<dbReference type="EMBL" id="JAPOHD010000009">
    <property type="protein sequence ID" value="MCY1719645.1"/>
    <property type="molecule type" value="Genomic_DNA"/>
</dbReference>
<organism evidence="2 3">
    <name type="scientific">Draconibacterium aestuarii</name>
    <dbReference type="NCBI Taxonomy" id="2998507"/>
    <lineage>
        <taxon>Bacteria</taxon>
        <taxon>Pseudomonadati</taxon>
        <taxon>Bacteroidota</taxon>
        <taxon>Bacteroidia</taxon>
        <taxon>Marinilabiliales</taxon>
        <taxon>Prolixibacteraceae</taxon>
        <taxon>Draconibacterium</taxon>
    </lineage>
</organism>
<feature type="signal peptide" evidence="1">
    <location>
        <begin position="1"/>
        <end position="18"/>
    </location>
</feature>
<evidence type="ECO:0000313" key="3">
    <source>
        <dbReference type="Proteomes" id="UP001145087"/>
    </source>
</evidence>
<gene>
    <name evidence="2" type="ORF">OU798_04790</name>
</gene>
<dbReference type="AlphaFoldDB" id="A0A9X3FB38"/>
<dbReference type="RefSeq" id="WP_343331982.1">
    <property type="nucleotide sequence ID" value="NZ_JAPOHD010000009.1"/>
</dbReference>